<dbReference type="Gene3D" id="3.30.420.40">
    <property type="match status" value="2"/>
</dbReference>
<sequence length="515" mass="57214">MNDKVTFMAVDLGTSFIKAGVYDTKGNCLASAREKVEDERPKPGVVIQKGEKLFASVVKCMKRTTEAAGKAADCIEAVSFTGQMAGFMGVDREWNDVTTWSCFIDGRFVPYANRQMQQYGRKFLEISGTNSPLMAPKIEWFSAEFPEESKRIEKYLMISGYIIGKLSDMSVEDAVMDHSFLSWTGLGDIASQTWSEELCEIAGTDRKHLPRITASNEICGRLSEGMAKEIGLKSGIPLVSGAGDKVAGCVGAGVLSPGDTIFEAASYGAVSCMVDDYRPNYEANYYDAIPAAIQGYYAHKYIPGSGITLDWFMDTFMDGKDKKLAFEEMEQKTASVSPGCDGLMAIGLLGGNAMPFDGEIRGMWLGHTWNHKKEHFYRALLESFAFDLALTTDSISQMYPEYSNPVIKVIGGGAGSKTWLRILADVTERTFQRLDREDAALWGAVILAGNAVGVFPDMKKTAREHVSVREVVSPDPEHREIYQKRKQIYKEYAAQMHKFCVPRLRSNMREWSRCK</sequence>
<keyword evidence="7" id="KW-1185">Reference proteome</keyword>
<dbReference type="InterPro" id="IPR018485">
    <property type="entry name" value="FGGY_C"/>
</dbReference>
<dbReference type="InterPro" id="IPR050406">
    <property type="entry name" value="FGGY_Carb_Kinase"/>
</dbReference>
<comment type="caution">
    <text evidence="6">The sequence shown here is derived from an EMBL/GenBank/DDBJ whole genome shotgun (WGS) entry which is preliminary data.</text>
</comment>
<dbReference type="PIRSF" id="PIRSF000538">
    <property type="entry name" value="GlpK"/>
    <property type="match status" value="1"/>
</dbReference>
<dbReference type="EMBL" id="JAOQJQ010000004">
    <property type="protein sequence ID" value="MCU6762776.1"/>
    <property type="molecule type" value="Genomic_DNA"/>
</dbReference>
<dbReference type="RefSeq" id="WP_158425482.1">
    <property type="nucleotide sequence ID" value="NZ_JAOQJQ010000004.1"/>
</dbReference>
<dbReference type="Proteomes" id="UP001652442">
    <property type="component" value="Unassembled WGS sequence"/>
</dbReference>
<evidence type="ECO:0000313" key="7">
    <source>
        <dbReference type="Proteomes" id="UP001652442"/>
    </source>
</evidence>
<keyword evidence="3 6" id="KW-0418">Kinase</keyword>
<name>A0ABT2TLT3_9FIRM</name>
<evidence type="ECO:0000313" key="6">
    <source>
        <dbReference type="EMBL" id="MCU6762776.1"/>
    </source>
</evidence>
<dbReference type="Pfam" id="PF02782">
    <property type="entry name" value="FGGY_C"/>
    <property type="match status" value="1"/>
</dbReference>
<keyword evidence="2" id="KW-0808">Transferase</keyword>
<comment type="similarity">
    <text evidence="1">Belongs to the FGGY kinase family.</text>
</comment>
<dbReference type="Pfam" id="PF00370">
    <property type="entry name" value="FGGY_N"/>
    <property type="match status" value="1"/>
</dbReference>
<feature type="domain" description="Carbohydrate kinase FGGY N-terminal" evidence="4">
    <location>
        <begin position="8"/>
        <end position="251"/>
    </location>
</feature>
<organism evidence="6 7">
    <name type="scientific">Brotonthovivens ammoniilytica</name>
    <dbReference type="NCBI Taxonomy" id="2981725"/>
    <lineage>
        <taxon>Bacteria</taxon>
        <taxon>Bacillati</taxon>
        <taxon>Bacillota</taxon>
        <taxon>Clostridia</taxon>
        <taxon>Lachnospirales</taxon>
        <taxon>Lachnospiraceae</taxon>
        <taxon>Brotonthovivens</taxon>
    </lineage>
</organism>
<evidence type="ECO:0000256" key="2">
    <source>
        <dbReference type="ARBA" id="ARBA00022679"/>
    </source>
</evidence>
<dbReference type="InterPro" id="IPR018484">
    <property type="entry name" value="FGGY_N"/>
</dbReference>
<reference evidence="6 7" key="1">
    <citation type="journal article" date="2021" name="ISME Commun">
        <title>Automated analysis of genomic sequences facilitates high-throughput and comprehensive description of bacteria.</title>
        <authorList>
            <person name="Hitch T.C.A."/>
        </authorList>
    </citation>
    <scope>NUCLEOTIDE SEQUENCE [LARGE SCALE GENOMIC DNA]</scope>
    <source>
        <strain evidence="6 7">Sanger_109</strain>
    </source>
</reference>
<dbReference type="SUPFAM" id="SSF53067">
    <property type="entry name" value="Actin-like ATPase domain"/>
    <property type="match status" value="2"/>
</dbReference>
<dbReference type="InterPro" id="IPR043129">
    <property type="entry name" value="ATPase_NBD"/>
</dbReference>
<evidence type="ECO:0000259" key="4">
    <source>
        <dbReference type="Pfam" id="PF00370"/>
    </source>
</evidence>
<evidence type="ECO:0000256" key="3">
    <source>
        <dbReference type="ARBA" id="ARBA00022777"/>
    </source>
</evidence>
<dbReference type="PANTHER" id="PTHR43095:SF2">
    <property type="entry name" value="GLUCONOKINASE"/>
    <property type="match status" value="1"/>
</dbReference>
<protein>
    <submittedName>
        <fullName evidence="6">FGGY family carbohydrate kinase</fullName>
    </submittedName>
</protein>
<evidence type="ECO:0000256" key="1">
    <source>
        <dbReference type="ARBA" id="ARBA00009156"/>
    </source>
</evidence>
<proteinExistence type="inferred from homology"/>
<feature type="domain" description="Carbohydrate kinase FGGY C-terminal" evidence="5">
    <location>
        <begin position="294"/>
        <end position="450"/>
    </location>
</feature>
<dbReference type="InterPro" id="IPR000577">
    <property type="entry name" value="Carb_kinase_FGGY"/>
</dbReference>
<accession>A0ABT2TLT3</accession>
<dbReference type="GO" id="GO:0016301">
    <property type="term" value="F:kinase activity"/>
    <property type="evidence" value="ECO:0007669"/>
    <property type="project" value="UniProtKB-KW"/>
</dbReference>
<gene>
    <name evidence="6" type="ORF">OCV88_10595</name>
</gene>
<dbReference type="PANTHER" id="PTHR43095">
    <property type="entry name" value="SUGAR KINASE"/>
    <property type="match status" value="1"/>
</dbReference>
<evidence type="ECO:0000259" key="5">
    <source>
        <dbReference type="Pfam" id="PF02782"/>
    </source>
</evidence>